<dbReference type="WBParaSite" id="SRAE_1000136200.1">
    <property type="protein sequence ID" value="SRAE_1000136200.1"/>
    <property type="gene ID" value="WBGene00257967"/>
</dbReference>
<dbReference type="RefSeq" id="XP_024502299.1">
    <property type="nucleotide sequence ID" value="XM_024648308.1"/>
</dbReference>
<reference evidence="2 3" key="1">
    <citation type="submission" date="2014-09" db="EMBL/GenBank/DDBJ databases">
        <authorList>
            <person name="Martin A.A."/>
        </authorList>
    </citation>
    <scope>NUCLEOTIDE SEQUENCE</scope>
    <source>
        <strain evidence="3">ED321</strain>
        <strain evidence="2">ED321 Heterogonic</strain>
    </source>
</reference>
<keyword evidence="3" id="KW-1185">Reference proteome</keyword>
<evidence type="ECO:0000313" key="4">
    <source>
        <dbReference type="WBParaSite" id="SRAE_1000136200.1"/>
    </source>
</evidence>
<evidence type="ECO:0000313" key="3">
    <source>
        <dbReference type="Proteomes" id="UP000035682"/>
    </source>
</evidence>
<dbReference type="Pfam" id="PF25304">
    <property type="entry name" value="WHD_eIF2D"/>
    <property type="match status" value="1"/>
</dbReference>
<dbReference type="GO" id="GO:0003743">
    <property type="term" value="F:translation initiation factor activity"/>
    <property type="evidence" value="ECO:0007669"/>
    <property type="project" value="InterPro"/>
</dbReference>
<dbReference type="EMBL" id="LN609528">
    <property type="protein sequence ID" value="CEF63097.1"/>
    <property type="molecule type" value="Genomic_DNA"/>
</dbReference>
<dbReference type="CTD" id="36375462"/>
<dbReference type="GeneID" id="36375462"/>
<accession>A0A090L4P7</accession>
<dbReference type="GO" id="GO:0001731">
    <property type="term" value="P:formation of translation preinitiation complex"/>
    <property type="evidence" value="ECO:0007669"/>
    <property type="project" value="InterPro"/>
</dbReference>
<dbReference type="WormBase" id="SRAE_1000136200">
    <property type="protein sequence ID" value="SRP09902"/>
    <property type="gene ID" value="WBGene00257967"/>
</dbReference>
<dbReference type="InterPro" id="IPR057429">
    <property type="entry name" value="WH_eIF2D"/>
</dbReference>
<sequence>MDLFWFTQPCIIKGTRVAKNKEISDFKKLLGDEIWNKIVGNSKLEIVKMKSAVKKDIDILICDSKPIFFRDGKMNNKNWFLSLHAGLILPKYYYPIIVNSTRWKLIEKNGIITKEDVFNGEKPFENYPPFDHTKTAFVYCWNKESNEIFGAVGIAVPTQEFHNFNDRIYPLRSLGVVMMTRGKDHFCNSLLIQRYKIDEFLDMDKELDKVQIDDVSNESSNNETENKLENITIKDENEKLHICFLTALKYLLKDSTLLPMDLGYFFQQYVQKCVPDNERIDLKKTSYSKLSKYIENLNEKSEEGKVVNIINVKDKISIKSVNFRNKLISDFEPIYGIPNEDKDKEIKAGFSISTCFLSTKSFRKLFSDIDDNVKNENKAYNFNEFKDLLLAYLKANNIQIENEKIVIDENLKQFLEAKPHIQTTPQTIKSIVTLIQQKCTPGYVMKKPDNSVTIKKGQIPNILIHSEKVSSKEITVFRNLGLFDLLNDTFVSSLNIFMPLLLEYKKEKKDVLERLLFNYREII</sequence>
<evidence type="ECO:0000259" key="1">
    <source>
        <dbReference type="Pfam" id="PF25304"/>
    </source>
</evidence>
<evidence type="ECO:0000313" key="2">
    <source>
        <dbReference type="EMBL" id="CEF63097.1"/>
    </source>
</evidence>
<dbReference type="STRING" id="34506.A0A090L4P7"/>
<name>A0A090L4P7_STRRB</name>
<reference evidence="4" key="2">
    <citation type="submission" date="2020-12" db="UniProtKB">
        <authorList>
            <consortium name="WormBaseParasite"/>
        </authorList>
    </citation>
    <scope>IDENTIFICATION</scope>
</reference>
<dbReference type="AlphaFoldDB" id="A0A090L4P7"/>
<dbReference type="Proteomes" id="UP000035682">
    <property type="component" value="Unplaced"/>
</dbReference>
<feature type="domain" description="eIF2D winged helix" evidence="1">
    <location>
        <begin position="239"/>
        <end position="322"/>
    </location>
</feature>
<dbReference type="InterPro" id="IPR039757">
    <property type="entry name" value="EIF2D"/>
</dbReference>
<evidence type="ECO:0000313" key="5">
    <source>
        <dbReference type="WormBase" id="SRAE_1000136200"/>
    </source>
</evidence>
<dbReference type="OrthoDB" id="199771at2759"/>
<dbReference type="PANTHER" id="PTHR12217:SF4">
    <property type="entry name" value="EUKARYOTIC TRANSLATION INITIATION FACTOR 2D"/>
    <property type="match status" value="1"/>
</dbReference>
<gene>
    <name evidence="2 4 5" type="ORF">SRAE_1000136200</name>
</gene>
<proteinExistence type="predicted"/>
<dbReference type="PANTHER" id="PTHR12217">
    <property type="entry name" value="EUKARYOTIC TRANSLATION INITIATION FACTOR 2D"/>
    <property type="match status" value="1"/>
</dbReference>
<protein>
    <recommendedName>
        <fullName evidence="1">eIF2D winged helix domain-containing protein</fullName>
    </recommendedName>
</protein>
<organism evidence="2">
    <name type="scientific">Strongyloides ratti</name>
    <name type="common">Parasitic roundworm</name>
    <dbReference type="NCBI Taxonomy" id="34506"/>
    <lineage>
        <taxon>Eukaryota</taxon>
        <taxon>Metazoa</taxon>
        <taxon>Ecdysozoa</taxon>
        <taxon>Nematoda</taxon>
        <taxon>Chromadorea</taxon>
        <taxon>Rhabditida</taxon>
        <taxon>Tylenchina</taxon>
        <taxon>Panagrolaimomorpha</taxon>
        <taxon>Strongyloidoidea</taxon>
        <taxon>Strongyloididae</taxon>
        <taxon>Strongyloides</taxon>
    </lineage>
</organism>